<name>A0A0D2LFC9_HYPSF</name>
<protein>
    <submittedName>
        <fullName evidence="2">Uncharacterized protein</fullName>
    </submittedName>
</protein>
<dbReference type="EMBL" id="KN817528">
    <property type="protein sequence ID" value="KJA26322.1"/>
    <property type="molecule type" value="Genomic_DNA"/>
</dbReference>
<accession>A0A0D2LFC9</accession>
<evidence type="ECO:0000256" key="1">
    <source>
        <dbReference type="SAM" id="MobiDB-lite"/>
    </source>
</evidence>
<evidence type="ECO:0000313" key="3">
    <source>
        <dbReference type="Proteomes" id="UP000054270"/>
    </source>
</evidence>
<keyword evidence="3" id="KW-1185">Reference proteome</keyword>
<reference evidence="3" key="1">
    <citation type="submission" date="2014-04" db="EMBL/GenBank/DDBJ databases">
        <title>Evolutionary Origins and Diversification of the Mycorrhizal Mutualists.</title>
        <authorList>
            <consortium name="DOE Joint Genome Institute"/>
            <consortium name="Mycorrhizal Genomics Consortium"/>
            <person name="Kohler A."/>
            <person name="Kuo A."/>
            <person name="Nagy L.G."/>
            <person name="Floudas D."/>
            <person name="Copeland A."/>
            <person name="Barry K.W."/>
            <person name="Cichocki N."/>
            <person name="Veneault-Fourrey C."/>
            <person name="LaButti K."/>
            <person name="Lindquist E.A."/>
            <person name="Lipzen A."/>
            <person name="Lundell T."/>
            <person name="Morin E."/>
            <person name="Murat C."/>
            <person name="Riley R."/>
            <person name="Ohm R."/>
            <person name="Sun H."/>
            <person name="Tunlid A."/>
            <person name="Henrissat B."/>
            <person name="Grigoriev I.V."/>
            <person name="Hibbett D.S."/>
            <person name="Martin F."/>
        </authorList>
    </citation>
    <scope>NUCLEOTIDE SEQUENCE [LARGE SCALE GENOMIC DNA]</scope>
    <source>
        <strain evidence="3">FD-334 SS-4</strain>
    </source>
</reference>
<dbReference type="STRING" id="945553.A0A0D2LFC9"/>
<dbReference type="OMA" id="QMEWVPA"/>
<dbReference type="OrthoDB" id="2142040at2759"/>
<proteinExistence type="predicted"/>
<feature type="compositionally biased region" description="Pro residues" evidence="1">
    <location>
        <begin position="19"/>
        <end position="35"/>
    </location>
</feature>
<evidence type="ECO:0000313" key="2">
    <source>
        <dbReference type="EMBL" id="KJA26322.1"/>
    </source>
</evidence>
<feature type="region of interest" description="Disordered" evidence="1">
    <location>
        <begin position="1"/>
        <end position="62"/>
    </location>
</feature>
<organism evidence="2 3">
    <name type="scientific">Hypholoma sublateritium (strain FD-334 SS-4)</name>
    <dbReference type="NCBI Taxonomy" id="945553"/>
    <lineage>
        <taxon>Eukaryota</taxon>
        <taxon>Fungi</taxon>
        <taxon>Dikarya</taxon>
        <taxon>Basidiomycota</taxon>
        <taxon>Agaricomycotina</taxon>
        <taxon>Agaricomycetes</taxon>
        <taxon>Agaricomycetidae</taxon>
        <taxon>Agaricales</taxon>
        <taxon>Agaricineae</taxon>
        <taxon>Strophariaceae</taxon>
        <taxon>Hypholoma</taxon>
    </lineage>
</organism>
<dbReference type="InterPro" id="IPR006616">
    <property type="entry name" value="DM9_repeat"/>
</dbReference>
<dbReference type="PANTHER" id="PTHR31649:SF1">
    <property type="entry name" value="FARNESOIC ACID O-METHYL TRANSFERASE DOMAIN-CONTAINING PROTEIN"/>
    <property type="match status" value="1"/>
</dbReference>
<gene>
    <name evidence="2" type="ORF">HYPSUDRAFT_199065</name>
</gene>
<sequence>MSGPVFPEAPGQAFESGFPTPPNAPHQYQDPPPPSGYRIPLSTDRPFPQNLQELGEPPFRDADGVSPVYIGSALMEKSVQPCKIGPHLQPFASFPYGGGERGHQGRYDLLPFRPHEMEWVQASHGVIPEGRRPVAGGYEENGALLFHAVAPVKGVQVPGKAGKHLDGCRVAFGGSEHAVSEHYSLL</sequence>
<dbReference type="Proteomes" id="UP000054270">
    <property type="component" value="Unassembled WGS sequence"/>
</dbReference>
<dbReference type="AlphaFoldDB" id="A0A0D2LFC9"/>
<dbReference type="Pfam" id="PF11901">
    <property type="entry name" value="DM9"/>
    <property type="match status" value="1"/>
</dbReference>
<dbReference type="PANTHER" id="PTHR31649">
    <property type="entry name" value="AGAP009604-PA"/>
    <property type="match status" value="1"/>
</dbReference>